<evidence type="ECO:0000256" key="4">
    <source>
        <dbReference type="ARBA" id="ARBA00022454"/>
    </source>
</evidence>
<feature type="compositionally biased region" description="Low complexity" evidence="7">
    <location>
        <begin position="47"/>
        <end position="56"/>
    </location>
</feature>
<evidence type="ECO:0000256" key="2">
    <source>
        <dbReference type="ARBA" id="ARBA00004584"/>
    </source>
</evidence>
<keyword evidence="9" id="KW-1185">Reference proteome</keyword>
<evidence type="ECO:0000256" key="6">
    <source>
        <dbReference type="ARBA" id="ARBA00023328"/>
    </source>
</evidence>
<keyword evidence="5" id="KW-0539">Nucleus</keyword>
<evidence type="ECO:0000256" key="7">
    <source>
        <dbReference type="SAM" id="MobiDB-lite"/>
    </source>
</evidence>
<comment type="caution">
    <text evidence="8">The sequence shown here is derived from an EMBL/GenBank/DDBJ whole genome shotgun (WGS) entry which is preliminary data.</text>
</comment>
<dbReference type="Proteomes" id="UP000274822">
    <property type="component" value="Unassembled WGS sequence"/>
</dbReference>
<sequence>MCCVFERHWHTQTLCRETYYYEYFVPHLVSAVRSADDIDDSQDSQEEYSLSSSQGEKTSQDEKTSQELEIICTYAGIKGNKTKVANSLTAIIQPVAVNGVEDNHIDKMLNAILGGKLDEASSKRLAKLLLPRKRVREDHVVKILGSLSSGRKSVLTFLLRWAILIYDVLESTDKLRKLYGVIFHYLEFQTLRPEICHLLYYLTRREHVKPFRIRKLMDLHHRVGPEPAVIGLLSVYKDYYPNLVMTNIPPSKRLIFKCPDLAWQQSIQEIQAKWNAENFQFVIASHAPLQMGSALKRRKVYHVDVPTLKTLNVAPKSVTIEELSGFKDLARHIDRLELPNQLASVLDNRLLQHLVVCNPEETVIARISHWLGQCIMDVVFWRDQTAENRTIFGELLEKVVRLTEFTKELFPVFETFLNSYIRSWDGIEHQQEIFKLISFVRPTSYEDLYGRFLKPLHRLFYVSPALWKSKLILTCTEWLKNWSLHYWGGHSTRRRQQQGSEASALEDELEGMFAGLSFKIDYFKTMREFIMHVDLTCVMGLELENDDVSVQHATLSFFELVSSMSLEYNIPEIIIPSFVVVHRCFFSISGMAMSRMCGIVAQYKVAFEENERRKDREWASAYSREYVNHFNSFVMDICNCLWRNRGLNRTDKNASACLLSEEVVEQLNKICEERRDNMSYLFSLTHSVAMGSFSRGFMRGLELHSAQKHAGPVTSHSVKENAMVGGVQIGYSDYRVQYLDHLLDKGFSGMHTFLYSSMTSLMSRKK</sequence>
<accession>A0A433QW52</accession>
<dbReference type="GO" id="GO:0000070">
    <property type="term" value="P:mitotic sister chromatid segregation"/>
    <property type="evidence" value="ECO:0007669"/>
    <property type="project" value="TreeGrafter"/>
</dbReference>
<organism evidence="8 9">
    <name type="scientific">Jimgerdemannia flammicorona</name>
    <dbReference type="NCBI Taxonomy" id="994334"/>
    <lineage>
        <taxon>Eukaryota</taxon>
        <taxon>Fungi</taxon>
        <taxon>Fungi incertae sedis</taxon>
        <taxon>Mucoromycota</taxon>
        <taxon>Mucoromycotina</taxon>
        <taxon>Endogonomycetes</taxon>
        <taxon>Endogonales</taxon>
        <taxon>Endogonaceae</taxon>
        <taxon>Jimgerdemannia</taxon>
    </lineage>
</organism>
<dbReference type="GO" id="GO:0000939">
    <property type="term" value="C:inner kinetochore"/>
    <property type="evidence" value="ECO:0007669"/>
    <property type="project" value="TreeGrafter"/>
</dbReference>
<dbReference type="GO" id="GO:0005634">
    <property type="term" value="C:nucleus"/>
    <property type="evidence" value="ECO:0007669"/>
    <property type="project" value="UniProtKB-SubCell"/>
</dbReference>
<proteinExistence type="inferred from homology"/>
<evidence type="ECO:0000256" key="1">
    <source>
        <dbReference type="ARBA" id="ARBA00004123"/>
    </source>
</evidence>
<evidence type="ECO:0000256" key="5">
    <source>
        <dbReference type="ARBA" id="ARBA00023242"/>
    </source>
</evidence>
<dbReference type="InterPro" id="IPR012485">
    <property type="entry name" value="CENP-I"/>
</dbReference>
<comment type="subcellular location">
    <subcellularLocation>
        <location evidence="2">Chromosome</location>
        <location evidence="2">Centromere</location>
    </subcellularLocation>
    <subcellularLocation>
        <location evidence="1">Nucleus</location>
    </subcellularLocation>
</comment>
<evidence type="ECO:0000256" key="3">
    <source>
        <dbReference type="ARBA" id="ARBA00005470"/>
    </source>
</evidence>
<keyword evidence="6" id="KW-0137">Centromere</keyword>
<dbReference type="Pfam" id="PF07778">
    <property type="entry name" value="CENP-I"/>
    <property type="match status" value="1"/>
</dbReference>
<dbReference type="CDD" id="cd22647">
    <property type="entry name" value="CTF3_NTD_HEAT"/>
    <property type="match status" value="1"/>
</dbReference>
<dbReference type="PANTHER" id="PTHR48208">
    <property type="entry name" value="CENTROMERE PROTEIN I"/>
    <property type="match status" value="1"/>
</dbReference>
<name>A0A433QW52_9FUNG</name>
<dbReference type="PANTHER" id="PTHR48208:SF2">
    <property type="entry name" value="CENTROMERE PROTEIN I"/>
    <property type="match status" value="1"/>
</dbReference>
<reference evidence="8 9" key="1">
    <citation type="journal article" date="2018" name="New Phytol.">
        <title>Phylogenomics of Endogonaceae and evolution of mycorrhizas within Mucoromycota.</title>
        <authorList>
            <person name="Chang Y."/>
            <person name="Desiro A."/>
            <person name="Na H."/>
            <person name="Sandor L."/>
            <person name="Lipzen A."/>
            <person name="Clum A."/>
            <person name="Barry K."/>
            <person name="Grigoriev I.V."/>
            <person name="Martin F.M."/>
            <person name="Stajich J.E."/>
            <person name="Smith M.E."/>
            <person name="Bonito G."/>
            <person name="Spatafora J.W."/>
        </authorList>
    </citation>
    <scope>NUCLEOTIDE SEQUENCE [LARGE SCALE GENOMIC DNA]</scope>
    <source>
        <strain evidence="8 9">AD002</strain>
    </source>
</reference>
<gene>
    <name evidence="8" type="ORF">BC938DRAFT_482713</name>
</gene>
<dbReference type="EMBL" id="RBNJ01000777">
    <property type="protein sequence ID" value="RUS34043.1"/>
    <property type="molecule type" value="Genomic_DNA"/>
</dbReference>
<protein>
    <submittedName>
        <fullName evidence="8">Mis6-domain-containing protein</fullName>
    </submittedName>
</protein>
<evidence type="ECO:0000313" key="8">
    <source>
        <dbReference type="EMBL" id="RUS34043.1"/>
    </source>
</evidence>
<dbReference type="GO" id="GO:0034080">
    <property type="term" value="P:CENP-A containing chromatin assembly"/>
    <property type="evidence" value="ECO:0007669"/>
    <property type="project" value="TreeGrafter"/>
</dbReference>
<keyword evidence="4" id="KW-0158">Chromosome</keyword>
<dbReference type="AlphaFoldDB" id="A0A433QW52"/>
<comment type="similarity">
    <text evidence="3">Belongs to the CENP-I/CTF3 family.</text>
</comment>
<evidence type="ECO:0000313" key="9">
    <source>
        <dbReference type="Proteomes" id="UP000274822"/>
    </source>
</evidence>
<feature type="region of interest" description="Disordered" evidence="7">
    <location>
        <begin position="40"/>
        <end position="62"/>
    </location>
</feature>